<keyword evidence="2" id="KW-0812">Transmembrane</keyword>
<proteinExistence type="predicted"/>
<dbReference type="GeneID" id="25256345"/>
<evidence type="ECO:0000313" key="4">
    <source>
        <dbReference type="Proteomes" id="UP000030747"/>
    </source>
</evidence>
<feature type="transmembrane region" description="Helical" evidence="2">
    <location>
        <begin position="227"/>
        <end position="246"/>
    </location>
</feature>
<reference evidence="3" key="1">
    <citation type="submission" date="2013-10" db="EMBL/GenBank/DDBJ databases">
        <title>Genomic analysis of the causative agents of coccidiosis in chickens.</title>
        <authorList>
            <person name="Reid A.J."/>
            <person name="Blake D."/>
            <person name="Billington K."/>
            <person name="Browne H."/>
            <person name="Dunn M."/>
            <person name="Hung S."/>
            <person name="Kawahara F."/>
            <person name="Miranda-Saavedra D."/>
            <person name="Mourier T."/>
            <person name="Nagra H."/>
            <person name="Otto T.D."/>
            <person name="Rawlings N."/>
            <person name="Sanchez A."/>
            <person name="Sanders M."/>
            <person name="Subramaniam C."/>
            <person name="Tay Y."/>
            <person name="Dear P."/>
            <person name="Doerig C."/>
            <person name="Gruber A."/>
            <person name="Parkinson J."/>
            <person name="Shirley M."/>
            <person name="Wan K.L."/>
            <person name="Berriman M."/>
            <person name="Tomley F."/>
            <person name="Pain A."/>
        </authorList>
    </citation>
    <scope>NUCLEOTIDE SEQUENCE [LARGE SCALE GENOMIC DNA]</scope>
    <source>
        <strain evidence="3">Houghton</strain>
    </source>
</reference>
<dbReference type="VEuPathDB" id="ToxoDB:ETH_00036520"/>
<feature type="region of interest" description="Disordered" evidence="1">
    <location>
        <begin position="73"/>
        <end position="93"/>
    </location>
</feature>
<keyword evidence="2" id="KW-0472">Membrane</keyword>
<dbReference type="Proteomes" id="UP000030747">
    <property type="component" value="Unassembled WGS sequence"/>
</dbReference>
<accession>U6L7N2</accession>
<evidence type="ECO:0000256" key="2">
    <source>
        <dbReference type="SAM" id="Phobius"/>
    </source>
</evidence>
<dbReference type="AlphaFoldDB" id="U6L7N2"/>
<keyword evidence="4" id="KW-1185">Reference proteome</keyword>
<feature type="region of interest" description="Disordered" evidence="1">
    <location>
        <begin position="1"/>
        <end position="42"/>
    </location>
</feature>
<evidence type="ECO:0000313" key="3">
    <source>
        <dbReference type="EMBL" id="CDJ44569.1"/>
    </source>
</evidence>
<evidence type="ECO:0000256" key="1">
    <source>
        <dbReference type="SAM" id="MobiDB-lite"/>
    </source>
</evidence>
<organism evidence="3 4">
    <name type="scientific">Eimeria tenella</name>
    <name type="common">Coccidian parasite</name>
    <dbReference type="NCBI Taxonomy" id="5802"/>
    <lineage>
        <taxon>Eukaryota</taxon>
        <taxon>Sar</taxon>
        <taxon>Alveolata</taxon>
        <taxon>Apicomplexa</taxon>
        <taxon>Conoidasida</taxon>
        <taxon>Coccidia</taxon>
        <taxon>Eucoccidiorida</taxon>
        <taxon>Eimeriorina</taxon>
        <taxon>Eimeriidae</taxon>
        <taxon>Eimeria</taxon>
    </lineage>
</organism>
<dbReference type="EMBL" id="HG677310">
    <property type="protein sequence ID" value="CDJ44569.1"/>
    <property type="molecule type" value="Genomic_DNA"/>
</dbReference>
<dbReference type="VEuPathDB" id="ToxoDB:ETH2_1366100"/>
<keyword evidence="2" id="KW-1133">Transmembrane helix</keyword>
<dbReference type="RefSeq" id="XP_013235317.1">
    <property type="nucleotide sequence ID" value="XM_013379863.1"/>
</dbReference>
<sequence length="249" mass="25171">MGSKKVSRGPPGGPSGGLPGGPAPGAAGGGPQGAPEAPELDEAALQRLQQQLLEDEEFAADMRALLLAKFRAKHRKGGPQDCSEDSEEEKASKVVDGEALEAEEEAANAAVSDEQALLQKLEELKYEPPPGMRRVPFVETLAIVVSPDAAAAAAAAAGEDGKEAEEALDDLKREARLYAPAAPAAAAAAAGSTAAAAVLLFLRFVLLSAPCCSCAAAAAAAAAPLPAAAYSALPLLPALLFLRCFLPLA</sequence>
<protein>
    <submittedName>
        <fullName evidence="3">Uncharacterized protein</fullName>
    </submittedName>
</protein>
<name>U6L7N2_EIMTE</name>
<feature type="compositionally biased region" description="Low complexity" evidence="1">
    <location>
        <begin position="33"/>
        <end position="42"/>
    </location>
</feature>
<gene>
    <name evidence="3" type="ORF">ETH_00036520</name>
</gene>
<reference evidence="3" key="2">
    <citation type="submission" date="2013-10" db="EMBL/GenBank/DDBJ databases">
        <authorList>
            <person name="Aslett M."/>
        </authorList>
    </citation>
    <scope>NUCLEOTIDE SEQUENCE [LARGE SCALE GENOMIC DNA]</scope>
    <source>
        <strain evidence="3">Houghton</strain>
    </source>
</reference>